<evidence type="ECO:0000313" key="9">
    <source>
        <dbReference type="EMBL" id="XBC46353.1"/>
    </source>
</evidence>
<sequence length="304" mass="33481">MKGVESMSDSHKAYIAMVASSAIVGLSFMFVTIALEVVSPLDLLLYRFVFAVLFGSVPVIIGVVRVRMTMKAVIDMLPLATLYPLLFFTFQTFGLQWGTSSEAGIILATVPIFTALWSWLYLKESLTKLQLAGIMMSLAGVLWILINQTNHVTFSVLGISLLLGSTLSISWYNVLARKLSARYSFYTMVYIMSWFGLLVFAVMSVVSRVIRGQSLDYLTPLLNKQLLLAMLYLGGLSSFVTAALNNYALSKISAAKMSVFSHLSTIITIAAGIIILGEHLYTYHIIGAAFILLGIIGVNYHRKD</sequence>
<feature type="transmembrane region" description="Helical" evidence="7">
    <location>
        <begin position="129"/>
        <end position="146"/>
    </location>
</feature>
<dbReference type="AlphaFoldDB" id="A0AB74TNQ5"/>
<evidence type="ECO:0000256" key="7">
    <source>
        <dbReference type="SAM" id="Phobius"/>
    </source>
</evidence>
<evidence type="ECO:0000259" key="8">
    <source>
        <dbReference type="Pfam" id="PF00892"/>
    </source>
</evidence>
<feature type="transmembrane region" description="Helical" evidence="7">
    <location>
        <begin position="44"/>
        <end position="64"/>
    </location>
</feature>
<dbReference type="PANTHER" id="PTHR32322:SF18">
    <property type="entry name" value="S-ADENOSYLMETHIONINE_S-ADENOSYLHOMOCYSTEINE TRANSPORTER"/>
    <property type="match status" value="1"/>
</dbReference>
<proteinExistence type="inferred from homology"/>
<comment type="similarity">
    <text evidence="2">Belongs to the EamA transporter family.</text>
</comment>
<dbReference type="SUPFAM" id="SSF103481">
    <property type="entry name" value="Multidrug resistance efflux transporter EmrE"/>
    <property type="match status" value="2"/>
</dbReference>
<keyword evidence="4 7" id="KW-0812">Transmembrane</keyword>
<organism evidence="9">
    <name type="scientific">Dolosigranulum savutiense</name>
    <dbReference type="NCBI Taxonomy" id="3110288"/>
    <lineage>
        <taxon>Bacteria</taxon>
        <taxon>Bacillati</taxon>
        <taxon>Bacillota</taxon>
        <taxon>Bacilli</taxon>
        <taxon>Lactobacillales</taxon>
        <taxon>Carnobacteriaceae</taxon>
        <taxon>Dolosigranulum</taxon>
    </lineage>
</organism>
<comment type="subcellular location">
    <subcellularLocation>
        <location evidence="1">Cell membrane</location>
        <topology evidence="1">Multi-pass membrane protein</topology>
    </subcellularLocation>
</comment>
<keyword evidence="6 7" id="KW-0472">Membrane</keyword>
<evidence type="ECO:0000256" key="4">
    <source>
        <dbReference type="ARBA" id="ARBA00022692"/>
    </source>
</evidence>
<keyword evidence="3" id="KW-1003">Cell membrane</keyword>
<feature type="domain" description="EamA" evidence="8">
    <location>
        <begin position="157"/>
        <end position="299"/>
    </location>
</feature>
<feature type="transmembrane region" description="Helical" evidence="7">
    <location>
        <begin position="76"/>
        <end position="97"/>
    </location>
</feature>
<reference evidence="9" key="1">
    <citation type="submission" date="2023-12" db="EMBL/GenBank/DDBJ databases">
        <title>Dolosigranulum savutii sp. nov. isolated from human upper respiratory samples collected in Botswana.</title>
        <authorList>
            <person name="Kelly M.S."/>
        </authorList>
    </citation>
    <scope>NUCLEOTIDE SEQUENCE</scope>
    <source>
        <strain evidence="9">MSK433</strain>
    </source>
</reference>
<feature type="transmembrane region" description="Helical" evidence="7">
    <location>
        <begin position="185"/>
        <end position="206"/>
    </location>
</feature>
<dbReference type="PANTHER" id="PTHR32322">
    <property type="entry name" value="INNER MEMBRANE TRANSPORTER"/>
    <property type="match status" value="1"/>
</dbReference>
<gene>
    <name evidence="9" type="ORF">VUQ08_01710</name>
</gene>
<dbReference type="GO" id="GO:0005886">
    <property type="term" value="C:plasma membrane"/>
    <property type="evidence" value="ECO:0007669"/>
    <property type="project" value="UniProtKB-SubCell"/>
</dbReference>
<dbReference type="InterPro" id="IPR000620">
    <property type="entry name" value="EamA_dom"/>
</dbReference>
<dbReference type="Gene3D" id="1.10.3730.20">
    <property type="match status" value="1"/>
</dbReference>
<name>A0AB74TNQ5_9LACT</name>
<accession>A0AB74TNQ5</accession>
<protein>
    <submittedName>
        <fullName evidence="9">DMT family transporter</fullName>
    </submittedName>
</protein>
<feature type="transmembrane region" description="Helical" evidence="7">
    <location>
        <begin position="12"/>
        <end position="38"/>
    </location>
</feature>
<evidence type="ECO:0000256" key="6">
    <source>
        <dbReference type="ARBA" id="ARBA00023136"/>
    </source>
</evidence>
<dbReference type="RefSeq" id="WP_347300657.1">
    <property type="nucleotide sequence ID" value="NZ_CP142433.1"/>
</dbReference>
<feature type="transmembrane region" description="Helical" evidence="7">
    <location>
        <begin position="283"/>
        <end position="300"/>
    </location>
</feature>
<evidence type="ECO:0000256" key="3">
    <source>
        <dbReference type="ARBA" id="ARBA00022475"/>
    </source>
</evidence>
<keyword evidence="5 7" id="KW-1133">Transmembrane helix</keyword>
<feature type="transmembrane region" description="Helical" evidence="7">
    <location>
        <begin position="226"/>
        <end position="247"/>
    </location>
</feature>
<feature type="transmembrane region" description="Helical" evidence="7">
    <location>
        <begin position="259"/>
        <end position="277"/>
    </location>
</feature>
<dbReference type="InterPro" id="IPR037185">
    <property type="entry name" value="EmrE-like"/>
</dbReference>
<feature type="domain" description="EamA" evidence="8">
    <location>
        <begin position="12"/>
        <end position="145"/>
    </location>
</feature>
<evidence type="ECO:0000256" key="5">
    <source>
        <dbReference type="ARBA" id="ARBA00022989"/>
    </source>
</evidence>
<evidence type="ECO:0000256" key="1">
    <source>
        <dbReference type="ARBA" id="ARBA00004651"/>
    </source>
</evidence>
<feature type="transmembrane region" description="Helical" evidence="7">
    <location>
        <begin position="152"/>
        <end position="173"/>
    </location>
</feature>
<feature type="transmembrane region" description="Helical" evidence="7">
    <location>
        <begin position="103"/>
        <end position="122"/>
    </location>
</feature>
<dbReference type="Pfam" id="PF00892">
    <property type="entry name" value="EamA"/>
    <property type="match status" value="2"/>
</dbReference>
<evidence type="ECO:0000256" key="2">
    <source>
        <dbReference type="ARBA" id="ARBA00007362"/>
    </source>
</evidence>
<dbReference type="EMBL" id="CP142433">
    <property type="protein sequence ID" value="XBC46353.1"/>
    <property type="molecule type" value="Genomic_DNA"/>
</dbReference>
<dbReference type="InterPro" id="IPR050638">
    <property type="entry name" value="AA-Vitamin_Transporters"/>
</dbReference>